<dbReference type="InterPro" id="IPR000073">
    <property type="entry name" value="AB_hydrolase_1"/>
</dbReference>
<evidence type="ECO:0000259" key="2">
    <source>
        <dbReference type="Pfam" id="PF12697"/>
    </source>
</evidence>
<dbReference type="SUPFAM" id="SSF53474">
    <property type="entry name" value="alpha/beta-Hydrolases"/>
    <property type="match status" value="1"/>
</dbReference>
<dbReference type="Pfam" id="PF12697">
    <property type="entry name" value="Abhydrolase_6"/>
    <property type="match status" value="1"/>
</dbReference>
<accession>A0A7Y6A3Z1</accession>
<keyword evidence="4" id="KW-1185">Reference proteome</keyword>
<dbReference type="InterPro" id="IPR052897">
    <property type="entry name" value="Sec-Metab_Biosynth_Hydrolase"/>
</dbReference>
<organism evidence="3 4">
    <name type="scientific">Cellulomonas humilata</name>
    <dbReference type="NCBI Taxonomy" id="144055"/>
    <lineage>
        <taxon>Bacteria</taxon>
        <taxon>Bacillati</taxon>
        <taxon>Actinomycetota</taxon>
        <taxon>Actinomycetes</taxon>
        <taxon>Micrococcales</taxon>
        <taxon>Cellulomonadaceae</taxon>
        <taxon>Cellulomonas</taxon>
    </lineage>
</organism>
<name>A0A7Y6A3Z1_9CELL</name>
<dbReference type="PANTHER" id="PTHR37017">
    <property type="entry name" value="AB HYDROLASE-1 DOMAIN-CONTAINING PROTEIN-RELATED"/>
    <property type="match status" value="1"/>
</dbReference>
<comment type="caution">
    <text evidence="3">The sequence shown here is derived from an EMBL/GenBank/DDBJ whole genome shotgun (WGS) entry which is preliminary data.</text>
</comment>
<dbReference type="EMBL" id="JABMCI010000070">
    <property type="protein sequence ID" value="NUU19175.1"/>
    <property type="molecule type" value="Genomic_DNA"/>
</dbReference>
<feature type="domain" description="AB hydrolase-1" evidence="2">
    <location>
        <begin position="83"/>
        <end position="306"/>
    </location>
</feature>
<sequence length="316" mass="32312">MRSSGGRSSDRRTRLIPEPHKSGIAVVSNRTVEDPSLAPAVSRQIVHGRTRSVHAGATDPGTPVRRLASPAVARREPTMSPTVVLIHGAFADASGWGGVISRLSAAGISAYAPANPLRSVSGDAAYVRSFVSTIEGPVILVGHSYGGAVITNAAVGADNVKALVYIAAFALEEGEAAGAATALGADGPPPDLTQVITVRPFPDAGEGNADAYLNVDIFPQTFCQDLPPEVGAVMAVSQRPAALATLGEPSGPPAWKTLPSWYLVASSDRVIPPAAERAMAARAGSTTVEIDSSHVAMISHPDEVAALIQQAVAGVG</sequence>
<reference evidence="3 4" key="1">
    <citation type="submission" date="2020-05" db="EMBL/GenBank/DDBJ databases">
        <title>Genome Sequencing of Type Strains.</title>
        <authorList>
            <person name="Lemaire J.F."/>
            <person name="Inderbitzin P."/>
            <person name="Gregorio O.A."/>
            <person name="Collins S.B."/>
            <person name="Wespe N."/>
            <person name="Knight-Connoni V."/>
        </authorList>
    </citation>
    <scope>NUCLEOTIDE SEQUENCE [LARGE SCALE GENOMIC DNA]</scope>
    <source>
        <strain evidence="3 4">ATCC 25174</strain>
    </source>
</reference>
<evidence type="ECO:0000313" key="4">
    <source>
        <dbReference type="Proteomes" id="UP000565724"/>
    </source>
</evidence>
<dbReference type="InterPro" id="IPR029058">
    <property type="entry name" value="AB_hydrolase_fold"/>
</dbReference>
<gene>
    <name evidence="3" type="ORF">HP550_18150</name>
</gene>
<feature type="compositionally biased region" description="Basic and acidic residues" evidence="1">
    <location>
        <begin position="8"/>
        <end position="21"/>
    </location>
</feature>
<dbReference type="PANTHER" id="PTHR37017:SF11">
    <property type="entry name" value="ESTERASE_LIPASE_THIOESTERASE DOMAIN-CONTAINING PROTEIN"/>
    <property type="match status" value="1"/>
</dbReference>
<evidence type="ECO:0000313" key="3">
    <source>
        <dbReference type="EMBL" id="NUU19175.1"/>
    </source>
</evidence>
<proteinExistence type="predicted"/>
<keyword evidence="3" id="KW-0378">Hydrolase</keyword>
<dbReference type="Proteomes" id="UP000565724">
    <property type="component" value="Unassembled WGS sequence"/>
</dbReference>
<protein>
    <submittedName>
        <fullName evidence="3">Alpha/beta hydrolase</fullName>
    </submittedName>
</protein>
<dbReference type="GO" id="GO:0016787">
    <property type="term" value="F:hydrolase activity"/>
    <property type="evidence" value="ECO:0007669"/>
    <property type="project" value="UniProtKB-KW"/>
</dbReference>
<evidence type="ECO:0000256" key="1">
    <source>
        <dbReference type="SAM" id="MobiDB-lite"/>
    </source>
</evidence>
<dbReference type="AlphaFoldDB" id="A0A7Y6A3Z1"/>
<feature type="region of interest" description="Disordered" evidence="1">
    <location>
        <begin position="1"/>
        <end position="22"/>
    </location>
</feature>
<dbReference type="Gene3D" id="3.40.50.1820">
    <property type="entry name" value="alpha/beta hydrolase"/>
    <property type="match status" value="1"/>
</dbReference>